<reference evidence="3" key="1">
    <citation type="journal article" date="2019" name="Int. J. Syst. Evol. Microbiol.">
        <title>The Global Catalogue of Microorganisms (GCM) 10K type strain sequencing project: providing services to taxonomists for standard genome sequencing and annotation.</title>
        <authorList>
            <consortium name="The Broad Institute Genomics Platform"/>
            <consortium name="The Broad Institute Genome Sequencing Center for Infectious Disease"/>
            <person name="Wu L."/>
            <person name="Ma J."/>
        </authorList>
    </citation>
    <scope>NUCLEOTIDE SEQUENCE [LARGE SCALE GENOMIC DNA]</scope>
    <source>
        <strain evidence="3">NBRC 108755</strain>
    </source>
</reference>
<evidence type="ECO:0000256" key="1">
    <source>
        <dbReference type="SAM" id="Coils"/>
    </source>
</evidence>
<dbReference type="Pfam" id="PF04350">
    <property type="entry name" value="PilO"/>
    <property type="match status" value="1"/>
</dbReference>
<proteinExistence type="predicted"/>
<feature type="coiled-coil region" evidence="1">
    <location>
        <begin position="52"/>
        <end position="79"/>
    </location>
</feature>
<comment type="caution">
    <text evidence="2">The sequence shown here is derived from an EMBL/GenBank/DDBJ whole genome shotgun (WGS) entry which is preliminary data.</text>
</comment>
<keyword evidence="3" id="KW-1185">Reference proteome</keyword>
<dbReference type="RefSeq" id="WP_284299325.1">
    <property type="nucleotide sequence ID" value="NZ_BSVA01000001.1"/>
</dbReference>
<gene>
    <name evidence="2" type="ORF">GCM10025869_16750</name>
</gene>
<dbReference type="Proteomes" id="UP001157069">
    <property type="component" value="Unassembled WGS sequence"/>
</dbReference>
<evidence type="ECO:0008006" key="4">
    <source>
        <dbReference type="Google" id="ProtNLM"/>
    </source>
</evidence>
<evidence type="ECO:0000313" key="2">
    <source>
        <dbReference type="EMBL" id="GMA91146.1"/>
    </source>
</evidence>
<accession>A0ABQ6JWZ8</accession>
<evidence type="ECO:0000313" key="3">
    <source>
        <dbReference type="Proteomes" id="UP001157069"/>
    </source>
</evidence>
<dbReference type="InterPro" id="IPR007445">
    <property type="entry name" value="PilO"/>
</dbReference>
<keyword evidence="1" id="KW-0175">Coiled coil</keyword>
<name>A0ABQ6JWZ8_9MICO</name>
<organism evidence="2 3">
    <name type="scientific">Homoserinibacter gongjuensis</name>
    <dbReference type="NCBI Taxonomy" id="1162968"/>
    <lineage>
        <taxon>Bacteria</taxon>
        <taxon>Bacillati</taxon>
        <taxon>Actinomycetota</taxon>
        <taxon>Actinomycetes</taxon>
        <taxon>Micrococcales</taxon>
        <taxon>Microbacteriaceae</taxon>
        <taxon>Homoserinibacter</taxon>
    </lineage>
</organism>
<dbReference type="EMBL" id="BSVA01000001">
    <property type="protein sequence ID" value="GMA91146.1"/>
    <property type="molecule type" value="Genomic_DNA"/>
</dbReference>
<sequence length="170" mass="17891">MKLGTQVWGLIAFVVSAAVLAAGWFLGASPLLDARAQADQQLADAVSQNEGIAVKISTLKQQKEKLEDYQKRAEELEVMIPSGIKAADFIRSLNDLAGASGVQIESITLSDPLKYAAPAGEPADAEFAPNPLTDSRITPDNFLLVPVTVGVKGAGTRCSRSPTGCRPALD</sequence>
<protein>
    <recommendedName>
        <fullName evidence="4">Pilus assembly protein PilO</fullName>
    </recommendedName>
</protein>